<keyword evidence="1" id="KW-0732">Signal</keyword>
<accession>A0A2M4D0A6</accession>
<dbReference type="EMBL" id="GGFL01006791">
    <property type="protein sequence ID" value="MBW70969.1"/>
    <property type="molecule type" value="Transcribed_RNA"/>
</dbReference>
<sequence>MSITGCWILCCHTIILLGVLSEATKLHSRRIGNGNQKTQYDKKMVKHPVKTLHSDLVTQFYPCSCGAIQPFLWNQPRVCVCGVSTF</sequence>
<reference evidence="2" key="1">
    <citation type="submission" date="2018-01" db="EMBL/GenBank/DDBJ databases">
        <title>An insight into the sialome of Amazonian anophelines.</title>
        <authorList>
            <person name="Ribeiro J.M."/>
            <person name="Scarpassa V."/>
            <person name="Calvo E."/>
        </authorList>
    </citation>
    <scope>NUCLEOTIDE SEQUENCE</scope>
</reference>
<proteinExistence type="predicted"/>
<feature type="signal peptide" evidence="1">
    <location>
        <begin position="1"/>
        <end position="23"/>
    </location>
</feature>
<protein>
    <submittedName>
        <fullName evidence="2">Putative secreted protein</fullName>
    </submittedName>
</protein>
<name>A0A2M4D0A6_ANODA</name>
<feature type="chain" id="PRO_5014701685" evidence="1">
    <location>
        <begin position="24"/>
        <end position="86"/>
    </location>
</feature>
<evidence type="ECO:0000256" key="1">
    <source>
        <dbReference type="SAM" id="SignalP"/>
    </source>
</evidence>
<organism evidence="2">
    <name type="scientific">Anopheles darlingi</name>
    <name type="common">Mosquito</name>
    <dbReference type="NCBI Taxonomy" id="43151"/>
    <lineage>
        <taxon>Eukaryota</taxon>
        <taxon>Metazoa</taxon>
        <taxon>Ecdysozoa</taxon>
        <taxon>Arthropoda</taxon>
        <taxon>Hexapoda</taxon>
        <taxon>Insecta</taxon>
        <taxon>Pterygota</taxon>
        <taxon>Neoptera</taxon>
        <taxon>Endopterygota</taxon>
        <taxon>Diptera</taxon>
        <taxon>Nematocera</taxon>
        <taxon>Culicoidea</taxon>
        <taxon>Culicidae</taxon>
        <taxon>Anophelinae</taxon>
        <taxon>Anopheles</taxon>
    </lineage>
</organism>
<evidence type="ECO:0000313" key="2">
    <source>
        <dbReference type="EMBL" id="MBW70969.1"/>
    </source>
</evidence>
<dbReference type="AlphaFoldDB" id="A0A2M4D0A6"/>